<accession>A0A5C4NXI8</accession>
<dbReference type="InterPro" id="IPR029787">
    <property type="entry name" value="Nucleotide_cyclase"/>
</dbReference>
<dbReference type="RefSeq" id="WP_139089414.1">
    <property type="nucleotide sequence ID" value="NZ_VDGE01000001.1"/>
</dbReference>
<dbReference type="Gene3D" id="3.30.70.1230">
    <property type="entry name" value="Nucleotide cyclase"/>
    <property type="match status" value="1"/>
</dbReference>
<comment type="caution">
    <text evidence="2">The sequence shown here is derived from an EMBL/GenBank/DDBJ whole genome shotgun (WGS) entry which is preliminary data.</text>
</comment>
<evidence type="ECO:0000259" key="1">
    <source>
        <dbReference type="PROSITE" id="PS50125"/>
    </source>
</evidence>
<dbReference type="AlphaFoldDB" id="A0A5C4NXI8"/>
<protein>
    <submittedName>
        <fullName evidence="2">Adenylate/guanylate cyclase domain-containing protein</fullName>
    </submittedName>
</protein>
<feature type="domain" description="Guanylate cyclase" evidence="1">
    <location>
        <begin position="47"/>
        <end position="179"/>
    </location>
</feature>
<dbReference type="EMBL" id="VDGE01000001">
    <property type="protein sequence ID" value="TNC78248.1"/>
    <property type="molecule type" value="Genomic_DNA"/>
</dbReference>
<dbReference type="GO" id="GO:0035556">
    <property type="term" value="P:intracellular signal transduction"/>
    <property type="evidence" value="ECO:0007669"/>
    <property type="project" value="InterPro"/>
</dbReference>
<reference evidence="2 3" key="1">
    <citation type="submission" date="2019-06" db="EMBL/GenBank/DDBJ databases">
        <title>Genome sequence of Janthinobacterium lividum UCD_MED1.</title>
        <authorList>
            <person name="De Leon M.E."/>
            <person name="Jospin G."/>
        </authorList>
    </citation>
    <scope>NUCLEOTIDE SEQUENCE [LARGE SCALE GENOMIC DNA]</scope>
    <source>
        <strain evidence="2 3">UCD_MED1</strain>
    </source>
</reference>
<gene>
    <name evidence="2" type="ORF">FHI69_02840</name>
</gene>
<evidence type="ECO:0000313" key="3">
    <source>
        <dbReference type="Proteomes" id="UP000305681"/>
    </source>
</evidence>
<dbReference type="InterPro" id="IPR001054">
    <property type="entry name" value="A/G_cyclase"/>
</dbReference>
<evidence type="ECO:0000313" key="2">
    <source>
        <dbReference type="EMBL" id="TNC78248.1"/>
    </source>
</evidence>
<dbReference type="PANTHER" id="PTHR43081:SF1">
    <property type="entry name" value="ADENYLATE CYCLASE, TERMINAL-DIFFERENTIATION SPECIFIC"/>
    <property type="match status" value="1"/>
</dbReference>
<dbReference type="PROSITE" id="PS50125">
    <property type="entry name" value="GUANYLATE_CYCLASE_2"/>
    <property type="match status" value="1"/>
</dbReference>
<dbReference type="GO" id="GO:0004016">
    <property type="term" value="F:adenylate cyclase activity"/>
    <property type="evidence" value="ECO:0007669"/>
    <property type="project" value="UniProtKB-ARBA"/>
</dbReference>
<dbReference type="InterPro" id="IPR050697">
    <property type="entry name" value="Adenylyl/Guanylyl_Cyclase_3/4"/>
</dbReference>
<name>A0A5C4NXI8_9BURK</name>
<dbReference type="SUPFAM" id="SSF55073">
    <property type="entry name" value="Nucleotide cyclase"/>
    <property type="match status" value="1"/>
</dbReference>
<organism evidence="2 3">
    <name type="scientific">Janthinobacterium lividum</name>
    <dbReference type="NCBI Taxonomy" id="29581"/>
    <lineage>
        <taxon>Bacteria</taxon>
        <taxon>Pseudomonadati</taxon>
        <taxon>Pseudomonadota</taxon>
        <taxon>Betaproteobacteria</taxon>
        <taxon>Burkholderiales</taxon>
        <taxon>Oxalobacteraceae</taxon>
        <taxon>Janthinobacterium</taxon>
    </lineage>
</organism>
<dbReference type="CDD" id="cd07302">
    <property type="entry name" value="CHD"/>
    <property type="match status" value="1"/>
</dbReference>
<sequence>MTTKNELTEEVKSTFSTLWVTQNTNSVPIPSDLKLDANNAKHLGSATVLYADLDGSTAMVDSLPWELSAEVYKTFLRCASKIIRLVGGTITAYDGDRVMAIFTGDSKNSDAAKCALQINYAIQMIVQPAFETQYPHRNLKIKHVVGIDTSELSAARIGVRGDNDLVWIGRAANHAAKLTNLSGFPTVISKDVYEALNDSSKFSNGVDMWEPTLWPDMNNAIIYRSTYLWKLP</sequence>
<dbReference type="PANTHER" id="PTHR43081">
    <property type="entry name" value="ADENYLATE CYCLASE, TERMINAL-DIFFERENTIATION SPECIFIC-RELATED"/>
    <property type="match status" value="1"/>
</dbReference>
<proteinExistence type="predicted"/>
<dbReference type="Proteomes" id="UP000305681">
    <property type="component" value="Unassembled WGS sequence"/>
</dbReference>
<dbReference type="GO" id="GO:0009190">
    <property type="term" value="P:cyclic nucleotide biosynthetic process"/>
    <property type="evidence" value="ECO:0007669"/>
    <property type="project" value="InterPro"/>
</dbReference>